<dbReference type="Proteomes" id="UP001203297">
    <property type="component" value="Unassembled WGS sequence"/>
</dbReference>
<dbReference type="PROSITE" id="PS50820">
    <property type="entry name" value="LCCL"/>
    <property type="match status" value="1"/>
</dbReference>
<keyword evidence="1" id="KW-0472">Membrane</keyword>
<feature type="transmembrane region" description="Helical" evidence="1">
    <location>
        <begin position="472"/>
        <end position="491"/>
    </location>
</feature>
<feature type="transmembrane region" description="Helical" evidence="1">
    <location>
        <begin position="293"/>
        <end position="311"/>
    </location>
</feature>
<dbReference type="Pfam" id="PF03815">
    <property type="entry name" value="LCCL"/>
    <property type="match status" value="1"/>
</dbReference>
<feature type="domain" description="LCCL" evidence="2">
    <location>
        <begin position="151"/>
        <end position="269"/>
    </location>
</feature>
<comment type="caution">
    <text evidence="3">The sequence shown here is derived from an EMBL/GenBank/DDBJ whole genome shotgun (WGS) entry which is preliminary data.</text>
</comment>
<dbReference type="PANTHER" id="PTHR31331">
    <property type="entry name" value="LCCL DOMAIN PROTEIN (AFU_ORTHOLOGUE AFUA_5G08630)"/>
    <property type="match status" value="1"/>
</dbReference>
<name>A0AAD4MF31_9AGAM</name>
<organism evidence="3 4">
    <name type="scientific">Multifurca ochricompacta</name>
    <dbReference type="NCBI Taxonomy" id="376703"/>
    <lineage>
        <taxon>Eukaryota</taxon>
        <taxon>Fungi</taxon>
        <taxon>Dikarya</taxon>
        <taxon>Basidiomycota</taxon>
        <taxon>Agaricomycotina</taxon>
        <taxon>Agaricomycetes</taxon>
        <taxon>Russulales</taxon>
        <taxon>Russulaceae</taxon>
        <taxon>Multifurca</taxon>
    </lineage>
</organism>
<feature type="transmembrane region" description="Helical" evidence="1">
    <location>
        <begin position="318"/>
        <end position="335"/>
    </location>
</feature>
<proteinExistence type="predicted"/>
<accession>A0AAD4MF31</accession>
<dbReference type="InterPro" id="IPR051957">
    <property type="entry name" value="CRISP-LCCL_domain"/>
</dbReference>
<evidence type="ECO:0000313" key="4">
    <source>
        <dbReference type="Proteomes" id="UP001203297"/>
    </source>
</evidence>
<keyword evidence="4" id="KW-1185">Reference proteome</keyword>
<evidence type="ECO:0000313" key="3">
    <source>
        <dbReference type="EMBL" id="KAI0307702.1"/>
    </source>
</evidence>
<keyword evidence="1" id="KW-1133">Transmembrane helix</keyword>
<protein>
    <recommendedName>
        <fullName evidence="2">LCCL domain-containing protein</fullName>
    </recommendedName>
</protein>
<dbReference type="EMBL" id="WTXG01000001">
    <property type="protein sequence ID" value="KAI0307702.1"/>
    <property type="molecule type" value="Genomic_DNA"/>
</dbReference>
<keyword evidence="1" id="KW-0812">Transmembrane</keyword>
<dbReference type="SUPFAM" id="SSF69848">
    <property type="entry name" value="LCCL domain"/>
    <property type="match status" value="1"/>
</dbReference>
<gene>
    <name evidence="3" type="ORF">B0F90DRAFT_52484</name>
</gene>
<dbReference type="InterPro" id="IPR004043">
    <property type="entry name" value="LCCL"/>
</dbReference>
<feature type="transmembrane region" description="Helical" evidence="1">
    <location>
        <begin position="347"/>
        <end position="366"/>
    </location>
</feature>
<dbReference type="AlphaFoldDB" id="A0AAD4MF31"/>
<evidence type="ECO:0000256" key="1">
    <source>
        <dbReference type="SAM" id="Phobius"/>
    </source>
</evidence>
<sequence length="630" mass="69543">MEASPNTTTTLHRSRESLERYLAQPKGHHTQVSEEELEGLPQVEGQNRRFHEWISITCRKLELNYPRVTLHTKRFLLLMRGPRPVVDLPEPSPWISALTFRGRPYGLLLENRFARLVRPLNGRLWILLLMGAIYIVGLSLLVHAQSYSSPAKSWISCTSAYWSANDGCGLDGSACAPFTNTSFDFRCPAQCSSVKIQNPRTIGNEQANFVPLVIGGGDANFTYRGDSFLCAAGIQAGFISNSRGGCATVNLIGNFTNFLPRSSHGLTSLGFPTVFPLSFRFSATSSLSHCADLRSEALVVNVLVTVALFLVIRPRPIILFWCMISIGFWHITLFSQPRSFPPDIADGFGTFLPVLFVSYAFWRSAFRFVLPAFAKMPIEATILYLGPYWTTVLANLTTERIPIDRLTAADIVAQPGGLAALIIIVLVLLVIVINQIRVIRKTGWLPYYLGWYALGGLATLVLALLPTLNLRLHHYIIAIILMPGTAFPTRLSAIYQGFLLGLFLNGTGAFGFDSMFQTAAQLRRDGIVGTDLPSFVTNSTNYNSSVPPPEQIIFWSPLPSGKDWDGFALLVDDVERYVGTAFNYSLSALHGGLPHFFRLAFIKEGVAGDFTKAATLWPNGTWIDPVPGPS</sequence>
<evidence type="ECO:0000259" key="2">
    <source>
        <dbReference type="PROSITE" id="PS50820"/>
    </source>
</evidence>
<feature type="transmembrane region" description="Helical" evidence="1">
    <location>
        <begin position="124"/>
        <end position="142"/>
    </location>
</feature>
<dbReference type="InterPro" id="IPR036609">
    <property type="entry name" value="LCCL_sf"/>
</dbReference>
<reference evidence="3" key="1">
    <citation type="journal article" date="2022" name="New Phytol.">
        <title>Evolutionary transition to the ectomycorrhizal habit in the genomes of a hyperdiverse lineage of mushroom-forming fungi.</title>
        <authorList>
            <person name="Looney B."/>
            <person name="Miyauchi S."/>
            <person name="Morin E."/>
            <person name="Drula E."/>
            <person name="Courty P.E."/>
            <person name="Kohler A."/>
            <person name="Kuo A."/>
            <person name="LaButti K."/>
            <person name="Pangilinan J."/>
            <person name="Lipzen A."/>
            <person name="Riley R."/>
            <person name="Andreopoulos W."/>
            <person name="He G."/>
            <person name="Johnson J."/>
            <person name="Nolan M."/>
            <person name="Tritt A."/>
            <person name="Barry K.W."/>
            <person name="Grigoriev I.V."/>
            <person name="Nagy L.G."/>
            <person name="Hibbett D."/>
            <person name="Henrissat B."/>
            <person name="Matheny P.B."/>
            <person name="Labbe J."/>
            <person name="Martin F.M."/>
        </authorList>
    </citation>
    <scope>NUCLEOTIDE SEQUENCE</scope>
    <source>
        <strain evidence="3">BPL690</strain>
    </source>
</reference>
<feature type="transmembrane region" description="Helical" evidence="1">
    <location>
        <begin position="445"/>
        <end position="466"/>
    </location>
</feature>
<dbReference type="Gene3D" id="2.170.130.20">
    <property type="entry name" value="LCCL-like domain"/>
    <property type="match status" value="1"/>
</dbReference>
<feature type="transmembrane region" description="Helical" evidence="1">
    <location>
        <begin position="416"/>
        <end position="433"/>
    </location>
</feature>
<dbReference type="PANTHER" id="PTHR31331:SF1">
    <property type="entry name" value="CYSTEINE RICH SECRETORY PROTEIN LCCL DOMAIN CONTAINING 2"/>
    <property type="match status" value="1"/>
</dbReference>